<dbReference type="Gene3D" id="1.10.10.60">
    <property type="entry name" value="Homeodomain-like"/>
    <property type="match status" value="1"/>
</dbReference>
<evidence type="ECO:0000256" key="3">
    <source>
        <dbReference type="ARBA" id="ARBA00023125"/>
    </source>
</evidence>
<dbReference type="EMBL" id="JAHHHV010000064">
    <property type="protein sequence ID" value="MBW4465834.1"/>
    <property type="molecule type" value="Genomic_DNA"/>
</dbReference>
<dbReference type="PANTHER" id="PTHR30385">
    <property type="entry name" value="SIGMA FACTOR F FLAGELLAR"/>
    <property type="match status" value="1"/>
</dbReference>
<reference evidence="7" key="1">
    <citation type="submission" date="2021-05" db="EMBL/GenBank/DDBJ databases">
        <authorList>
            <person name="Pietrasiak N."/>
            <person name="Ward R."/>
            <person name="Stajich J.E."/>
            <person name="Kurbessoian T."/>
        </authorList>
    </citation>
    <scope>NUCLEOTIDE SEQUENCE</scope>
    <source>
        <strain evidence="7">GSE-TBD4-15B</strain>
    </source>
</reference>
<reference evidence="7" key="2">
    <citation type="journal article" date="2022" name="Microbiol. Resour. Announc.">
        <title>Metagenome Sequencing to Explore Phylogenomics of Terrestrial Cyanobacteria.</title>
        <authorList>
            <person name="Ward R.D."/>
            <person name="Stajich J.E."/>
            <person name="Johansen J.R."/>
            <person name="Huntemann M."/>
            <person name="Clum A."/>
            <person name="Foster B."/>
            <person name="Foster B."/>
            <person name="Roux S."/>
            <person name="Palaniappan K."/>
            <person name="Varghese N."/>
            <person name="Mukherjee S."/>
            <person name="Reddy T.B.K."/>
            <person name="Daum C."/>
            <person name="Copeland A."/>
            <person name="Chen I.A."/>
            <person name="Ivanova N.N."/>
            <person name="Kyrpides N.C."/>
            <person name="Shapiro N."/>
            <person name="Eloe-Fadrosh E.A."/>
            <person name="Pietrasiak N."/>
        </authorList>
    </citation>
    <scope>NUCLEOTIDE SEQUENCE</scope>
    <source>
        <strain evidence="7">GSE-TBD4-15B</strain>
    </source>
</reference>
<comment type="caution">
    <text evidence="7">The sequence shown here is derived from an EMBL/GenBank/DDBJ whole genome shotgun (WGS) entry which is preliminary data.</text>
</comment>
<evidence type="ECO:0000256" key="2">
    <source>
        <dbReference type="ARBA" id="ARBA00023082"/>
    </source>
</evidence>
<dbReference type="GO" id="GO:0003677">
    <property type="term" value="F:DNA binding"/>
    <property type="evidence" value="ECO:0007669"/>
    <property type="project" value="UniProtKB-KW"/>
</dbReference>
<dbReference type="Proteomes" id="UP000707356">
    <property type="component" value="Unassembled WGS sequence"/>
</dbReference>
<evidence type="ECO:0000256" key="5">
    <source>
        <dbReference type="SAM" id="MobiDB-lite"/>
    </source>
</evidence>
<sequence>MRPRHSPTELFSTFLEFDCDQVQGWAVDPNLRRSMEQAIAQAAGVTDGMTDLGESYWTLYWYKIWQANATVPGASLARGHLMAYIQETCYWIAQKTASSFSNLHYSPADLFQLAIAQVDKVLKGFDAQQGFSFKSYASVTLHNLIRESLRQRQEVDICTDWALLRKLSQKRLVEALQAVGLSGEPHYLRAWNCFKMLYVPQQATNSRQLAKPEPVVWEAMTQMYRQISRQQDPQQDPQQNPAHPTSVAQMEQWLTTCAKAARAYLFPNLLSLNSPKLGYKSGELLDDLCETCLSETCQTESLLSQLISAEEMQERQQQQQQLSELLSNAIQQFDPESQELMQLYYQAGWTQQQLAEQMQLKQCTVSRRLAKLRESLLLILAKWSCLHISPSIALLAHTSSALDEWLQAYYAQPNFQPNQPYCTS</sequence>
<keyword evidence="2" id="KW-0731">Sigma factor</keyword>
<feature type="domain" description="RNA polymerase sigma-70 region 4" evidence="6">
    <location>
        <begin position="329"/>
        <end position="371"/>
    </location>
</feature>
<evidence type="ECO:0000259" key="6">
    <source>
        <dbReference type="Pfam" id="PF04545"/>
    </source>
</evidence>
<evidence type="ECO:0000256" key="4">
    <source>
        <dbReference type="ARBA" id="ARBA00023163"/>
    </source>
</evidence>
<organism evidence="7 8">
    <name type="scientific">Pegethrix bostrychoides GSE-TBD4-15B</name>
    <dbReference type="NCBI Taxonomy" id="2839662"/>
    <lineage>
        <taxon>Bacteria</taxon>
        <taxon>Bacillati</taxon>
        <taxon>Cyanobacteriota</taxon>
        <taxon>Cyanophyceae</taxon>
        <taxon>Oculatellales</taxon>
        <taxon>Oculatellaceae</taxon>
        <taxon>Pegethrix</taxon>
    </lineage>
</organism>
<feature type="region of interest" description="Disordered" evidence="5">
    <location>
        <begin position="227"/>
        <end position="247"/>
    </location>
</feature>
<keyword evidence="4" id="KW-0804">Transcription</keyword>
<dbReference type="PANTHER" id="PTHR30385:SF7">
    <property type="entry name" value="RNA POLYMERASE SIGMA FACTOR FLIA"/>
    <property type="match status" value="1"/>
</dbReference>
<feature type="compositionally biased region" description="Low complexity" evidence="5">
    <location>
        <begin position="230"/>
        <end position="239"/>
    </location>
</feature>
<name>A0A951PC87_9CYAN</name>
<dbReference type="GO" id="GO:0006352">
    <property type="term" value="P:DNA-templated transcription initiation"/>
    <property type="evidence" value="ECO:0007669"/>
    <property type="project" value="InterPro"/>
</dbReference>
<evidence type="ECO:0000313" key="8">
    <source>
        <dbReference type="Proteomes" id="UP000707356"/>
    </source>
</evidence>
<gene>
    <name evidence="7" type="ORF">KME07_10405</name>
</gene>
<keyword evidence="1" id="KW-0805">Transcription regulation</keyword>
<dbReference type="InterPro" id="IPR014284">
    <property type="entry name" value="RNA_pol_sigma-70_dom"/>
</dbReference>
<dbReference type="AlphaFoldDB" id="A0A951PC87"/>
<dbReference type="InterPro" id="IPR013325">
    <property type="entry name" value="RNA_pol_sigma_r2"/>
</dbReference>
<dbReference type="GO" id="GO:0016987">
    <property type="term" value="F:sigma factor activity"/>
    <property type="evidence" value="ECO:0007669"/>
    <property type="project" value="UniProtKB-KW"/>
</dbReference>
<dbReference type="Pfam" id="PF04545">
    <property type="entry name" value="Sigma70_r4"/>
    <property type="match status" value="1"/>
</dbReference>
<dbReference type="SUPFAM" id="SSF88659">
    <property type="entry name" value="Sigma3 and sigma4 domains of RNA polymerase sigma factors"/>
    <property type="match status" value="1"/>
</dbReference>
<accession>A0A951PC87</accession>
<evidence type="ECO:0000256" key="1">
    <source>
        <dbReference type="ARBA" id="ARBA00023015"/>
    </source>
</evidence>
<dbReference type="SUPFAM" id="SSF88946">
    <property type="entry name" value="Sigma2 domain of RNA polymerase sigma factors"/>
    <property type="match status" value="1"/>
</dbReference>
<dbReference type="InterPro" id="IPR007630">
    <property type="entry name" value="RNA_pol_sigma70_r4"/>
</dbReference>
<protein>
    <submittedName>
        <fullName evidence="7">Sigma-70 family RNA polymerase sigma factor</fullName>
    </submittedName>
</protein>
<keyword evidence="3" id="KW-0238">DNA-binding</keyword>
<evidence type="ECO:0000313" key="7">
    <source>
        <dbReference type="EMBL" id="MBW4465834.1"/>
    </source>
</evidence>
<dbReference type="InterPro" id="IPR013324">
    <property type="entry name" value="RNA_pol_sigma_r3/r4-like"/>
</dbReference>
<proteinExistence type="predicted"/>
<dbReference type="NCBIfam" id="TIGR02937">
    <property type="entry name" value="sigma70-ECF"/>
    <property type="match status" value="1"/>
</dbReference>